<reference evidence="1" key="4">
    <citation type="submission" date="2023-07" db="EMBL/GenBank/DDBJ databases">
        <authorList>
            <person name="Myburg A.A."/>
            <person name="Grattapaglia D."/>
            <person name="Tuskan G.A."/>
            <person name="Hellsten U."/>
            <person name="Hayes R.D."/>
            <person name="Grimwood J."/>
            <person name="Jenkins J."/>
            <person name="Lindquist E."/>
            <person name="Tice H."/>
            <person name="Bauer D."/>
            <person name="Goodstein D.M."/>
            <person name="Dubchak I."/>
            <person name="Poliakov A."/>
            <person name="Mizrachi E."/>
            <person name="Kullan A.R."/>
            <person name="Hussey S.G."/>
            <person name="Pinard D."/>
            <person name="Van D.M."/>
            <person name="Singh P."/>
            <person name="Van J.I."/>
            <person name="Silva-Junior O.B."/>
            <person name="Togawa R.C."/>
            <person name="Pappas M.R."/>
            <person name="Faria D.A."/>
            <person name="Sansaloni C.P."/>
            <person name="Petroli C.D."/>
            <person name="Yang X."/>
            <person name="Ranjan P."/>
            <person name="Tschaplinski T.J."/>
            <person name="Ye C.Y."/>
            <person name="Li T."/>
            <person name="Sterck L."/>
            <person name="Vanneste K."/>
            <person name="Murat F."/>
            <person name="Soler M."/>
            <person name="Clemente H.S."/>
            <person name="Saidi N."/>
            <person name="Cassan-Wang H."/>
            <person name="Dunand C."/>
            <person name="Hefer C.A."/>
            <person name="Bornberg-Bauer E."/>
            <person name="Kersting A.R."/>
            <person name="Vining K."/>
            <person name="Amarasinghe V."/>
            <person name="Ranik M."/>
            <person name="Naithani S."/>
            <person name="Elser J."/>
            <person name="Boyd A.E."/>
            <person name="Liston A."/>
            <person name="Spatafora J.W."/>
            <person name="Dharmwardhana P."/>
            <person name="Raja R."/>
            <person name="Sullivan C."/>
            <person name="Romanel E."/>
            <person name="Alves-Ferreira M."/>
            <person name="Kulheim C."/>
            <person name="Foley W."/>
            <person name="Carocha V."/>
            <person name="Paiva J."/>
            <person name="Kudrna D."/>
            <person name="Brommonschenkel S.H."/>
            <person name="Pasquali G."/>
            <person name="Byrne M."/>
            <person name="Rigault P."/>
            <person name="Tibbits J."/>
            <person name="Spokevicius A."/>
            <person name="Jones R.C."/>
            <person name="Steane D.A."/>
            <person name="Vaillancourt R.E."/>
            <person name="Potts B.M."/>
            <person name="Joubert F."/>
            <person name="Barry K."/>
            <person name="Pappas G.J."/>
            <person name="Strauss S.H."/>
            <person name="Jaiswal P."/>
            <person name="Grima-Pettenati J."/>
            <person name="Salse J."/>
            <person name="Van D.P."/>
            <person name="Rokhsar D.S."/>
            <person name="Schmutz J."/>
        </authorList>
    </citation>
    <scope>NUCLEOTIDE SEQUENCE</scope>
    <source>
        <tissue evidence="1">Leaf extractions</tissue>
    </source>
</reference>
<reference evidence="1" key="3">
    <citation type="submission" date="2023-04" db="EMBL/GenBank/DDBJ databases">
        <title>WGS assembly of Eucalyptus grandis.</title>
        <authorList>
            <person name="Myburg A."/>
            <person name="Grattapaglia D."/>
            <person name="Tuskan G."/>
            <person name="Hellsten U."/>
            <person name="Hayes R."/>
            <person name="Grimwood J."/>
            <person name="Jenkins J."/>
            <person name="Lindquist E."/>
            <person name="Tice H."/>
            <person name="Bauer D."/>
            <person name="Goodstein D."/>
            <person name="Dubchak I."/>
            <person name="Poliakov A."/>
            <person name="Mizrachi E."/>
            <person name="Kullan A."/>
            <person name="Hussey S."/>
            <person name="Pinard D."/>
            <person name="Van D."/>
            <person name="Singh P."/>
            <person name="Van J."/>
            <person name="Silva-Junior O."/>
            <person name="Togawa R."/>
            <person name="Pappas M."/>
            <person name="Faria D."/>
            <person name="Sansaloni C."/>
            <person name="Petroli C."/>
            <person name="Yang X."/>
            <person name="Ranjan P."/>
            <person name="Tschaplinski T."/>
            <person name="Ye C."/>
            <person name="Li T."/>
            <person name="Sterck L."/>
            <person name="Vanneste K."/>
            <person name="Murat F."/>
            <person name="Soler M."/>
            <person name="Clemente H."/>
            <person name="Saidi N."/>
            <person name="Cassan-Wang H."/>
            <person name="Dunand C."/>
            <person name="Hefer C."/>
            <person name="Bornberg-Bauer E."/>
            <person name="Kersting A."/>
            <person name="Vining K."/>
            <person name="Amarasinghe V."/>
            <person name="Ranik M."/>
            <person name="Naithani S."/>
            <person name="Elser J."/>
            <person name="Boyd A."/>
            <person name="Liston A."/>
            <person name="Spatafora J."/>
            <person name="Dharmwardhana P."/>
            <person name="Raja R."/>
            <person name="Sullivan C."/>
            <person name="Romanel E."/>
            <person name="Alves-Ferreira M."/>
            <person name="Kulheim C."/>
            <person name="Foley W."/>
            <person name="Carocha V."/>
            <person name="Paiva J."/>
            <person name="Kudrna D."/>
            <person name="Brommonschenkel S."/>
            <person name="Pasquali G."/>
            <person name="Byrne M."/>
            <person name="Rigault P."/>
            <person name="Tibbits J."/>
            <person name="Spokevicius A."/>
            <person name="Jones R."/>
            <person name="Steane D."/>
            <person name="Vaillancourt R."/>
            <person name="Potts B."/>
            <person name="Joubert F."/>
            <person name="Barry K."/>
            <person name="Pappas G."/>
            <person name="Strauss S."/>
            <person name="Jaiswal P."/>
            <person name="Grima-Pettenati J."/>
            <person name="Salse J."/>
            <person name="Van D."/>
            <person name="Rokhsar D."/>
            <person name="Schmutz J."/>
        </authorList>
    </citation>
    <scope>NUCLEOTIDE SEQUENCE</scope>
    <source>
        <tissue evidence="1">Leaf extractions</tissue>
    </source>
</reference>
<proteinExistence type="predicted"/>
<dbReference type="Proteomes" id="UP000030711">
    <property type="component" value="Unassembled WGS sequence"/>
</dbReference>
<dbReference type="InParanoid" id="A0A058ZU68"/>
<protein>
    <submittedName>
        <fullName evidence="2">Uncharacterized protein</fullName>
    </submittedName>
</protein>
<name>A0A058ZU68_EUCGR</name>
<organism evidence="2">
    <name type="scientific">Eucalyptus grandis</name>
    <name type="common">Flooded gum</name>
    <dbReference type="NCBI Taxonomy" id="71139"/>
    <lineage>
        <taxon>Eukaryota</taxon>
        <taxon>Viridiplantae</taxon>
        <taxon>Streptophyta</taxon>
        <taxon>Embryophyta</taxon>
        <taxon>Tracheophyta</taxon>
        <taxon>Spermatophyta</taxon>
        <taxon>Magnoliopsida</taxon>
        <taxon>eudicotyledons</taxon>
        <taxon>Gunneridae</taxon>
        <taxon>Pentapetalae</taxon>
        <taxon>rosids</taxon>
        <taxon>malvids</taxon>
        <taxon>Myrtales</taxon>
        <taxon>Myrtaceae</taxon>
        <taxon>Myrtoideae</taxon>
        <taxon>Eucalypteae</taxon>
        <taxon>Eucalyptus</taxon>
    </lineage>
</organism>
<dbReference type="EMBL" id="MU848324">
    <property type="protein sequence ID" value="KAK2632862.1"/>
    <property type="molecule type" value="Genomic_DNA"/>
</dbReference>
<evidence type="ECO:0000313" key="3">
    <source>
        <dbReference type="Proteomes" id="UP000030711"/>
    </source>
</evidence>
<reference evidence="1" key="2">
    <citation type="journal article" date="2014" name="Nature">
        <title>The genome of Eucalyptus grandis.</title>
        <authorList>
            <person name="Myburg A.A."/>
            <person name="Grattapaglia D."/>
            <person name="Tuskan G.A."/>
            <person name="Hellsten U."/>
            <person name="Hayes R.D."/>
            <person name="Grimwood J."/>
            <person name="Jenkins J."/>
            <person name="Lindquist E."/>
            <person name="Tice H."/>
            <person name="Bauer D."/>
            <person name="Goodstein D.M."/>
            <person name="Dubchak I."/>
            <person name="Poliakov A."/>
            <person name="Mizrachi E."/>
            <person name="Kullan A.R."/>
            <person name="Hussey S.G."/>
            <person name="Pinard D."/>
            <person name="van der Merwe K."/>
            <person name="Singh P."/>
            <person name="van Jaarsveld I."/>
            <person name="Silva-Junior O.B."/>
            <person name="Togawa R.C."/>
            <person name="Pappas M.R."/>
            <person name="Faria D.A."/>
            <person name="Sansaloni C.P."/>
            <person name="Petroli C.D."/>
            <person name="Yang X."/>
            <person name="Ranjan P."/>
            <person name="Tschaplinski T.J."/>
            <person name="Ye C.Y."/>
            <person name="Li T."/>
            <person name="Sterck L."/>
            <person name="Vanneste K."/>
            <person name="Murat F."/>
            <person name="Soler M."/>
            <person name="Clemente H.S."/>
            <person name="Saidi N."/>
            <person name="Cassan-Wang H."/>
            <person name="Dunand C."/>
            <person name="Hefer C.A."/>
            <person name="Bornberg-Bauer E."/>
            <person name="Kersting A.R."/>
            <person name="Vining K."/>
            <person name="Amarasinghe V."/>
            <person name="Ranik M."/>
            <person name="Naithani S."/>
            <person name="Elser J."/>
            <person name="Boyd A.E."/>
            <person name="Liston A."/>
            <person name="Spatafora J.W."/>
            <person name="Dharmwardhana P."/>
            <person name="Raja R."/>
            <person name="Sullivan C."/>
            <person name="Romanel E."/>
            <person name="Alves-Ferreira M."/>
            <person name="Kulheim C."/>
            <person name="Foley W."/>
            <person name="Carocha V."/>
            <person name="Paiva J."/>
            <person name="Kudrna D."/>
            <person name="Brommonschenkel S.H."/>
            <person name="Pasquali G."/>
            <person name="Byrne M."/>
            <person name="Rigault P."/>
            <person name="Tibbits J."/>
            <person name="Spokevicius A."/>
            <person name="Jones R.C."/>
            <person name="Steane D.A."/>
            <person name="Vaillancourt R.E."/>
            <person name="Potts B.M."/>
            <person name="Joubert F."/>
            <person name="Barry K."/>
            <person name="Pappas G.J."/>
            <person name="Strauss S.H."/>
            <person name="Jaiswal P."/>
            <person name="Grima-Pettenati J."/>
            <person name="Salse J."/>
            <person name="Van de Peer Y."/>
            <person name="Rokhsar D.S."/>
            <person name="Schmutz J."/>
        </authorList>
    </citation>
    <scope>NUCLEOTIDE SEQUENCE</scope>
    <source>
        <tissue evidence="1">Leaf extractions</tissue>
    </source>
</reference>
<reference evidence="2" key="1">
    <citation type="submission" date="2013-07" db="EMBL/GenBank/DDBJ databases">
        <title>The genome of Eucalyptus grandis.</title>
        <authorList>
            <person name="Schmutz J."/>
            <person name="Hayes R."/>
            <person name="Myburg A."/>
            <person name="Tuskan G."/>
            <person name="Grattapaglia D."/>
            <person name="Rokhsar D.S."/>
        </authorList>
    </citation>
    <scope>NUCLEOTIDE SEQUENCE</scope>
    <source>
        <tissue evidence="2">Leaf extractions</tissue>
    </source>
</reference>
<dbReference type="EMBL" id="KK198839">
    <property type="protein sequence ID" value="KCW45353.1"/>
    <property type="molecule type" value="Genomic_DNA"/>
</dbReference>
<keyword evidence="3" id="KW-1185">Reference proteome</keyword>
<evidence type="ECO:0000313" key="2">
    <source>
        <dbReference type="EMBL" id="KCW45353.1"/>
    </source>
</evidence>
<accession>A0A058ZU68</accession>
<dbReference type="AlphaFoldDB" id="A0A058ZU68"/>
<dbReference type="Gramene" id="KCW45353">
    <property type="protein sequence ID" value="KCW45353"/>
    <property type="gene ID" value="EUGRSUZ_L00965"/>
</dbReference>
<evidence type="ECO:0000313" key="1">
    <source>
        <dbReference type="EMBL" id="KAK2632862.1"/>
    </source>
</evidence>
<gene>
    <name evidence="2" type="ORF">EUGRSUZ_L00965</name>
</gene>
<sequence>MLDQEEVPIVAIQGSQPIPSVIAILDTIAITTDAADLEVRAEYATEIALVDVAPIILAPTHRSSCILGPSTLLSDFSTYHTTQHPI</sequence>